<dbReference type="AlphaFoldDB" id="A0A1X9SQ12"/>
<dbReference type="KEGG" id="clx:CLAN_1606"/>
<dbReference type="Gene3D" id="3.40.50.2300">
    <property type="match status" value="1"/>
</dbReference>
<reference evidence="4" key="1">
    <citation type="journal article" date="2017" name="Genome Biol. Evol.">
        <title>Comparative Genomic Analysis Identifies a Campylobacter Clade Deficient in Selenium Metabolism.</title>
        <authorList>
            <person name="Miller W.G."/>
            <person name="Yee E."/>
            <person name="Lopes B.S."/>
            <person name="Chapman M.H."/>
            <person name="Huynh S."/>
            <person name="Bono J.L."/>
            <person name="Parker C.T."/>
            <person name="Strachan N.J.C."/>
            <person name="Forbes K.J."/>
        </authorList>
    </citation>
    <scope>NUCLEOTIDE SEQUENCE [LARGE SCALE GENOMIC DNA]</scope>
    <source>
        <strain evidence="4">NCTC 13004</strain>
    </source>
</reference>
<dbReference type="Pfam" id="PF00072">
    <property type="entry name" value="Response_reg"/>
    <property type="match status" value="1"/>
</dbReference>
<accession>A0A1X9SQ12</accession>
<dbReference type="RefSeq" id="WP_096029795.1">
    <property type="nucleotide sequence ID" value="NZ_CP015578.1"/>
</dbReference>
<feature type="domain" description="Response regulatory" evidence="2">
    <location>
        <begin position="2"/>
        <end position="109"/>
    </location>
</feature>
<dbReference type="SMART" id="SM00448">
    <property type="entry name" value="REC"/>
    <property type="match status" value="1"/>
</dbReference>
<dbReference type="PROSITE" id="PS50110">
    <property type="entry name" value="RESPONSE_REGULATORY"/>
    <property type="match status" value="1"/>
</dbReference>
<reference evidence="4" key="2">
    <citation type="journal article" date="2017" name="Genome Biol. Evol.">
        <title>Comparative genomic analysis identifies a Campylobacter clade deficient in selenium metabolism.</title>
        <authorList>
            <person name="Miller W.G."/>
            <person name="Yee E."/>
            <person name="Lopes B.S."/>
            <person name="Chapman M.H."/>
            <person name="Huynh S."/>
            <person name="Bono J.L."/>
            <person name="Parker C.T."/>
            <person name="Strachan N.J.C."/>
            <person name="Forbes K.J."/>
        </authorList>
    </citation>
    <scope>NUCLEOTIDE SEQUENCE [LARGE SCALE GENOMIC DNA]</scope>
    <source>
        <strain evidence="4">NCTC 13004</strain>
    </source>
</reference>
<dbReference type="EMBL" id="CP015578">
    <property type="protein sequence ID" value="ARQ98314.1"/>
    <property type="molecule type" value="Genomic_DNA"/>
</dbReference>
<dbReference type="Proteomes" id="UP000202031">
    <property type="component" value="Chromosome"/>
</dbReference>
<dbReference type="SUPFAM" id="SSF52172">
    <property type="entry name" value="CheY-like"/>
    <property type="match status" value="1"/>
</dbReference>
<dbReference type="GeneID" id="46922067"/>
<evidence type="ECO:0000259" key="2">
    <source>
        <dbReference type="PROSITE" id="PS50110"/>
    </source>
</evidence>
<name>A0A1X9SQ12_9BACT</name>
<gene>
    <name evidence="3" type="ORF">CLAN_1606</name>
</gene>
<dbReference type="InterPro" id="IPR011006">
    <property type="entry name" value="CheY-like_superfamily"/>
</dbReference>
<dbReference type="GO" id="GO:0000160">
    <property type="term" value="P:phosphorelay signal transduction system"/>
    <property type="evidence" value="ECO:0007669"/>
    <property type="project" value="InterPro"/>
</dbReference>
<comment type="caution">
    <text evidence="1">Lacks conserved residue(s) required for the propagation of feature annotation.</text>
</comment>
<dbReference type="InterPro" id="IPR001789">
    <property type="entry name" value="Sig_transdc_resp-reg_receiver"/>
</dbReference>
<protein>
    <submittedName>
        <fullName evidence="3">Receiver domain protein</fullName>
    </submittedName>
</protein>
<evidence type="ECO:0000313" key="4">
    <source>
        <dbReference type="Proteomes" id="UP000202031"/>
    </source>
</evidence>
<organism evidence="3 4">
    <name type="scientific">Campylobacter lanienae NCTC 13004</name>
    <dbReference type="NCBI Taxonomy" id="1031753"/>
    <lineage>
        <taxon>Bacteria</taxon>
        <taxon>Pseudomonadati</taxon>
        <taxon>Campylobacterota</taxon>
        <taxon>Epsilonproteobacteria</taxon>
        <taxon>Campylobacterales</taxon>
        <taxon>Campylobacteraceae</taxon>
        <taxon>Campylobacter</taxon>
    </lineage>
</organism>
<evidence type="ECO:0000256" key="1">
    <source>
        <dbReference type="PROSITE-ProRule" id="PRU00169"/>
    </source>
</evidence>
<sequence length="290" mass="33600">MRVLIVENEIYLAQSIASKLSEFGYSCEIATHTFEALRDDKYDVVLLSTSFGANEFYKVIQNHKNSIIILLISYISSDTVLNPIKAGVSDYIQKPFMIEELIRKIKFFESFKRYETLNETYRIMLESAMLSYKPSNLDLKKIKLPLIISSSKIQISDGFVFAYAQDSGLNCKIVDAKTLFDIKDLLPKSFIYVRNIDELSLEAGEELLDCLRSVPTIIHSKNEHTGYNFMVLNHSRTTTMTDILSIDEYVKQMILLYQDILPDTEISKKLGISRKSIWERRKKHDIYRQK</sequence>
<proteinExistence type="predicted"/>
<evidence type="ECO:0000313" key="3">
    <source>
        <dbReference type="EMBL" id="ARQ98314.1"/>
    </source>
</evidence>